<comment type="caution">
    <text evidence="2">The sequence shown here is derived from an EMBL/GenBank/DDBJ whole genome shotgun (WGS) entry which is preliminary data.</text>
</comment>
<evidence type="ECO:0000313" key="3">
    <source>
        <dbReference type="Proteomes" id="UP000655044"/>
    </source>
</evidence>
<reference evidence="2" key="1">
    <citation type="submission" date="2021-01" db="EMBL/GenBank/DDBJ databases">
        <title>Whole genome shotgun sequence of Planobispora rosea NBRC 15558.</title>
        <authorList>
            <person name="Komaki H."/>
            <person name="Tamura T."/>
        </authorList>
    </citation>
    <scope>NUCLEOTIDE SEQUENCE</scope>
    <source>
        <strain evidence="2">NBRC 15558</strain>
    </source>
</reference>
<feature type="signal peptide" evidence="1">
    <location>
        <begin position="1"/>
        <end position="29"/>
    </location>
</feature>
<evidence type="ECO:0000313" key="2">
    <source>
        <dbReference type="EMBL" id="GIH83959.1"/>
    </source>
</evidence>
<dbReference type="AlphaFoldDB" id="A0A8J3WBI6"/>
<dbReference type="OrthoDB" id="3541994at2"/>
<protein>
    <recommendedName>
        <fullName evidence="4">Secreted protein</fullName>
    </recommendedName>
</protein>
<keyword evidence="3" id="KW-1185">Reference proteome</keyword>
<dbReference type="RefSeq" id="WP_141703645.1">
    <property type="nucleotide sequence ID" value="NZ_BMQP01000007.1"/>
</dbReference>
<name>A0A8J3WBI6_PLARO</name>
<evidence type="ECO:0000256" key="1">
    <source>
        <dbReference type="SAM" id="SignalP"/>
    </source>
</evidence>
<organism evidence="2 3">
    <name type="scientific">Planobispora rosea</name>
    <dbReference type="NCBI Taxonomy" id="35762"/>
    <lineage>
        <taxon>Bacteria</taxon>
        <taxon>Bacillati</taxon>
        <taxon>Actinomycetota</taxon>
        <taxon>Actinomycetes</taxon>
        <taxon>Streptosporangiales</taxon>
        <taxon>Streptosporangiaceae</taxon>
        <taxon>Planobispora</taxon>
    </lineage>
</organism>
<dbReference type="EMBL" id="BOOI01000019">
    <property type="protein sequence ID" value="GIH83959.1"/>
    <property type="molecule type" value="Genomic_DNA"/>
</dbReference>
<keyword evidence="1" id="KW-0732">Signal</keyword>
<gene>
    <name evidence="2" type="ORF">Pro02_23670</name>
</gene>
<evidence type="ECO:0008006" key="4">
    <source>
        <dbReference type="Google" id="ProtNLM"/>
    </source>
</evidence>
<sequence>MRVKIAQTATPLAAAIVMALGSVAFPAEAYAAGNAAVKPVGRNGPGPIEVQEVVRLPGIAHAAAGWLMLSSGTTERTIFYDSCQPPRQYQSQLFSVGAFDNRPPPGCQVVLVNREGAGKVLCVGRGSVPNEFRQSQIVRIQPGTAPPCGFGS</sequence>
<proteinExistence type="predicted"/>
<feature type="chain" id="PRO_5038844412" description="Secreted protein" evidence="1">
    <location>
        <begin position="30"/>
        <end position="152"/>
    </location>
</feature>
<accession>A0A8J3WBI6</accession>
<dbReference type="Proteomes" id="UP000655044">
    <property type="component" value="Unassembled WGS sequence"/>
</dbReference>